<feature type="region of interest" description="Disordered" evidence="1">
    <location>
        <begin position="1"/>
        <end position="20"/>
    </location>
</feature>
<dbReference type="AlphaFoldDB" id="I3SG97"/>
<protein>
    <submittedName>
        <fullName evidence="2">Uncharacterized protein</fullName>
    </submittedName>
</protein>
<evidence type="ECO:0000313" key="2">
    <source>
        <dbReference type="EMBL" id="AFK39289.1"/>
    </source>
</evidence>
<name>I3SG97_LOTJA</name>
<organism evidence="2">
    <name type="scientific">Lotus japonicus</name>
    <name type="common">Lotus corniculatus var. japonicus</name>
    <dbReference type="NCBI Taxonomy" id="34305"/>
    <lineage>
        <taxon>Eukaryota</taxon>
        <taxon>Viridiplantae</taxon>
        <taxon>Streptophyta</taxon>
        <taxon>Embryophyta</taxon>
        <taxon>Tracheophyta</taxon>
        <taxon>Spermatophyta</taxon>
        <taxon>Magnoliopsida</taxon>
        <taxon>eudicotyledons</taxon>
        <taxon>Gunneridae</taxon>
        <taxon>Pentapetalae</taxon>
        <taxon>rosids</taxon>
        <taxon>fabids</taxon>
        <taxon>Fabales</taxon>
        <taxon>Fabaceae</taxon>
        <taxon>Papilionoideae</taxon>
        <taxon>50 kb inversion clade</taxon>
        <taxon>NPAAA clade</taxon>
        <taxon>Hologalegina</taxon>
        <taxon>robinioid clade</taxon>
        <taxon>Loteae</taxon>
        <taxon>Lotus</taxon>
    </lineage>
</organism>
<evidence type="ECO:0000256" key="1">
    <source>
        <dbReference type="SAM" id="MobiDB-lite"/>
    </source>
</evidence>
<proteinExistence type="evidence at transcript level"/>
<sequence length="101" mass="11345">MLSCYQVHRKQSSETGKAKNMRKLKTLTPNDIKYRLKVQSFCAERISKMPTNPENPARTLCWQISSLTVNSASPCIMILFIHPTLEGYIGGLGCADQVTRV</sequence>
<accession>I3SG97</accession>
<dbReference type="EMBL" id="BT139494">
    <property type="protein sequence ID" value="AFK39289.1"/>
    <property type="molecule type" value="mRNA"/>
</dbReference>
<reference evidence="2" key="1">
    <citation type="submission" date="2012-05" db="EMBL/GenBank/DDBJ databases">
        <authorList>
            <person name="Krishnakumar V."/>
            <person name="Cheung F."/>
            <person name="Xiao Y."/>
            <person name="Chan A."/>
            <person name="Moskal W.A."/>
            <person name="Town C.D."/>
        </authorList>
    </citation>
    <scope>NUCLEOTIDE SEQUENCE</scope>
</reference>